<dbReference type="Pfam" id="PF13585">
    <property type="entry name" value="CHU_C"/>
    <property type="match status" value="1"/>
</dbReference>
<name>A0A842IM66_9FLAO</name>
<accession>A0A842IM66</accession>
<reference evidence="1" key="1">
    <citation type="submission" date="2020-08" db="EMBL/GenBank/DDBJ databases">
        <title>Winogradskyella ouciana sp. nov., isolated from the hadal seawater of the Mariana Trench.</title>
        <authorList>
            <person name="He X."/>
        </authorList>
    </citation>
    <scope>NUCLEOTIDE SEQUENCE [LARGE SCALE GENOMIC DNA]</scope>
    <source>
        <strain evidence="1">KCTC 52348</strain>
    </source>
</reference>
<gene>
    <name evidence="1" type="ORF">H7F21_03020</name>
</gene>
<dbReference type="RefSeq" id="WP_185787748.1">
    <property type="nucleotide sequence ID" value="NZ_JACLCP010000001.1"/>
</dbReference>
<dbReference type="AlphaFoldDB" id="A0A842IM66"/>
<dbReference type="NCBIfam" id="TIGR04131">
    <property type="entry name" value="Bac_Flav_CTERM"/>
    <property type="match status" value="1"/>
</dbReference>
<proteinExistence type="predicted"/>
<organism evidence="1 2">
    <name type="scientific">Winogradskyella flava</name>
    <dbReference type="NCBI Taxonomy" id="1884876"/>
    <lineage>
        <taxon>Bacteria</taxon>
        <taxon>Pseudomonadati</taxon>
        <taxon>Bacteroidota</taxon>
        <taxon>Flavobacteriia</taxon>
        <taxon>Flavobacteriales</taxon>
        <taxon>Flavobacteriaceae</taxon>
        <taxon>Winogradskyella</taxon>
    </lineage>
</organism>
<keyword evidence="2" id="KW-1185">Reference proteome</keyword>
<dbReference type="EMBL" id="JACLCP010000001">
    <property type="protein sequence ID" value="MBC2844050.1"/>
    <property type="molecule type" value="Genomic_DNA"/>
</dbReference>
<comment type="caution">
    <text evidence="1">The sequence shown here is derived from an EMBL/GenBank/DDBJ whole genome shotgun (WGS) entry which is preliminary data.</text>
</comment>
<evidence type="ECO:0000313" key="1">
    <source>
        <dbReference type="EMBL" id="MBC2844050.1"/>
    </source>
</evidence>
<sequence>MQNPRLDLKILIILCVFFFSENTYAQLGFCQGNSGDPIFTETFGTGTQDTALPTGTTTYAYANGSDPNDGLYTVSSNTDYFDWFDIPDHTPNDVNGRMLVVNSDFTAGEFYRTTISGLCENTTYEFSSWMINLSPAGGFCGAGVIPINVRFEIWDSTDTNLLASGDTGNITSSVSPNWNQFALVFQSIPGQTSVILKMLNNGTGGCGNDLAIDDIVFKSCGDDIELVDGLGDSSITLCSTQTPFSDTISALPDNSVFSSHFYQWQVSSDGVIWTDIPGETNAGIGIGGITSTTYYRAKVAEFAANLINPDCITFSDVYEIIINEAPVQPTLECWETATFDETLCDWIIIGTQPLAPSGLECWETATFNDITCAWDVSGTQLTQPTTECWETATFNVTSCAWEITGTEPVQPNLECWETAVFNDTTCAWEVSGTQPTAPTGLECWETATFNNATCIWEVTGSQPEQPATECWQTATFNNVTCVWELDGIEPEEPTNLECWETATFDTTLCSWVVTGTEPVEPTDLECWQSSFFNETSCTWEIIGTQPLEFRDELVSFCEDTDVMLVATSSIASPEYQWASGEMSESIIVDTAGSYEVEVTDGCLTEIITFNVTEIENPIIDTIVTDGSSITVNLVNNGNYQYSLDGVNYQFSNTFIDVISGLYTIYVKSSECDAIITQEHFHFFIQNYMTPNDDGKNDFFSLNLTQFFSASEVYIFNRYGKLLFSAYNADVNWDGTFAGKELPTSDYWYRIVLDNQEFKGHFTLKR</sequence>
<dbReference type="InterPro" id="IPR026341">
    <property type="entry name" value="T9SS_type_B"/>
</dbReference>
<dbReference type="Proteomes" id="UP000533900">
    <property type="component" value="Unassembled WGS sequence"/>
</dbReference>
<evidence type="ECO:0000313" key="2">
    <source>
        <dbReference type="Proteomes" id="UP000533900"/>
    </source>
</evidence>
<protein>
    <submittedName>
        <fullName evidence="1">T9SS type B sorting domain-containing protein</fullName>
    </submittedName>
</protein>